<dbReference type="AlphaFoldDB" id="A0A087URN5"/>
<feature type="non-terminal residue" evidence="1">
    <location>
        <position position="47"/>
    </location>
</feature>
<dbReference type="Proteomes" id="UP000054359">
    <property type="component" value="Unassembled WGS sequence"/>
</dbReference>
<reference evidence="1 2" key="1">
    <citation type="submission" date="2013-11" db="EMBL/GenBank/DDBJ databases">
        <title>Genome sequencing of Stegodyphus mimosarum.</title>
        <authorList>
            <person name="Bechsgaard J."/>
        </authorList>
    </citation>
    <scope>NUCLEOTIDE SEQUENCE [LARGE SCALE GENOMIC DNA]</scope>
</reference>
<evidence type="ECO:0000313" key="1">
    <source>
        <dbReference type="EMBL" id="KFM80024.1"/>
    </source>
</evidence>
<sequence length="47" mass="5632">MHKFGGIVTLRNKHKWRDSNRRTWIYYTKCKSLLVNGVKVQKKGNQL</sequence>
<dbReference type="EMBL" id="KK121221">
    <property type="protein sequence ID" value="KFM80024.1"/>
    <property type="molecule type" value="Genomic_DNA"/>
</dbReference>
<organism evidence="1 2">
    <name type="scientific">Stegodyphus mimosarum</name>
    <name type="common">African social velvet spider</name>
    <dbReference type="NCBI Taxonomy" id="407821"/>
    <lineage>
        <taxon>Eukaryota</taxon>
        <taxon>Metazoa</taxon>
        <taxon>Ecdysozoa</taxon>
        <taxon>Arthropoda</taxon>
        <taxon>Chelicerata</taxon>
        <taxon>Arachnida</taxon>
        <taxon>Araneae</taxon>
        <taxon>Araneomorphae</taxon>
        <taxon>Entelegynae</taxon>
        <taxon>Eresoidea</taxon>
        <taxon>Eresidae</taxon>
        <taxon>Stegodyphus</taxon>
    </lineage>
</organism>
<accession>A0A087URN5</accession>
<protein>
    <submittedName>
        <fullName evidence="1">Uncharacterized protein</fullName>
    </submittedName>
</protein>
<keyword evidence="2" id="KW-1185">Reference proteome</keyword>
<evidence type="ECO:0000313" key="2">
    <source>
        <dbReference type="Proteomes" id="UP000054359"/>
    </source>
</evidence>
<proteinExistence type="predicted"/>
<gene>
    <name evidence="1" type="ORF">X975_07375</name>
</gene>
<name>A0A087URN5_STEMI</name>